<evidence type="ECO:0000256" key="1">
    <source>
        <dbReference type="SAM" id="SignalP"/>
    </source>
</evidence>
<proteinExistence type="predicted"/>
<dbReference type="Proteomes" id="UP000593566">
    <property type="component" value="Unassembled WGS sequence"/>
</dbReference>
<gene>
    <name evidence="3" type="ORF">HO133_006426</name>
</gene>
<dbReference type="InterPro" id="IPR019819">
    <property type="entry name" value="Carboxylesterase_B_CS"/>
</dbReference>
<feature type="signal peptide" evidence="1">
    <location>
        <begin position="1"/>
        <end position="23"/>
    </location>
</feature>
<dbReference type="GeneID" id="59334827"/>
<dbReference type="SUPFAM" id="SSF53474">
    <property type="entry name" value="alpha/beta-Hydrolases"/>
    <property type="match status" value="1"/>
</dbReference>
<protein>
    <recommendedName>
        <fullName evidence="2">Carboxylesterase type B domain-containing protein</fullName>
    </recommendedName>
</protein>
<accession>A0A8H6F7Z4</accession>
<dbReference type="PANTHER" id="PTHR11559">
    <property type="entry name" value="CARBOXYLESTERASE"/>
    <property type="match status" value="1"/>
</dbReference>
<keyword evidence="1" id="KW-0732">Signal</keyword>
<feature type="chain" id="PRO_5034139356" description="Carboxylesterase type B domain-containing protein" evidence="1">
    <location>
        <begin position="24"/>
        <end position="609"/>
    </location>
</feature>
<dbReference type="EMBL" id="JACCJB010000024">
    <property type="protein sequence ID" value="KAF6218014.1"/>
    <property type="molecule type" value="Genomic_DNA"/>
</dbReference>
<feature type="domain" description="Carboxylesterase type B" evidence="2">
    <location>
        <begin position="52"/>
        <end position="455"/>
    </location>
</feature>
<evidence type="ECO:0000313" key="4">
    <source>
        <dbReference type="Proteomes" id="UP000593566"/>
    </source>
</evidence>
<dbReference type="InterPro" id="IPR029058">
    <property type="entry name" value="AB_hydrolase_fold"/>
</dbReference>
<dbReference type="RefSeq" id="XP_037147449.1">
    <property type="nucleotide sequence ID" value="XM_037297324.1"/>
</dbReference>
<dbReference type="Gene3D" id="3.40.50.1820">
    <property type="entry name" value="alpha/beta hydrolase"/>
    <property type="match status" value="1"/>
</dbReference>
<organism evidence="3 4">
    <name type="scientific">Letharia lupina</name>
    <dbReference type="NCBI Taxonomy" id="560253"/>
    <lineage>
        <taxon>Eukaryota</taxon>
        <taxon>Fungi</taxon>
        <taxon>Dikarya</taxon>
        <taxon>Ascomycota</taxon>
        <taxon>Pezizomycotina</taxon>
        <taxon>Lecanoromycetes</taxon>
        <taxon>OSLEUM clade</taxon>
        <taxon>Lecanoromycetidae</taxon>
        <taxon>Lecanorales</taxon>
        <taxon>Lecanorineae</taxon>
        <taxon>Parmeliaceae</taxon>
        <taxon>Letharia</taxon>
    </lineage>
</organism>
<name>A0A8H6F7Z4_9LECA</name>
<comment type="caution">
    <text evidence="3">The sequence shown here is derived from an EMBL/GenBank/DDBJ whole genome shotgun (WGS) entry which is preliminary data.</text>
</comment>
<keyword evidence="4" id="KW-1185">Reference proteome</keyword>
<evidence type="ECO:0000259" key="2">
    <source>
        <dbReference type="Pfam" id="PF00135"/>
    </source>
</evidence>
<evidence type="ECO:0000313" key="3">
    <source>
        <dbReference type="EMBL" id="KAF6218014.1"/>
    </source>
</evidence>
<dbReference type="InterPro" id="IPR002018">
    <property type="entry name" value="CarbesteraseB"/>
</dbReference>
<sequence>MKQTLALALSLAALCRTAPAGLGLSFDKRAGSLPTLKLPYATYQAANYNPDGDIYTFKNIRFAAPPVGDLRWAKPAAPETETEVQDGSYGPICIQAPLKGPQLTGPGASSPVGEAANQFLAGIPVPYFANASEDCLFLDIYVPAAAVENPSVKLPVVSWFYGGAYIFGGKDSFGDILPLYDGTGVLQESGGNVIFVASNYRLGAYGWLAGTTMESDGLPNAGLYDQRAALQWIQSYISLVGGDPTQVSAWGESAGAGSILHQLVSFGGSQDPLFSKAVIQSPAFQFLFDRKGGLEQTFQNFTTLAGCAGQGLACLRAASAETLQSANTKLNEQGPEGTFAVGPAADGSLIRQLAVLEYASGNFYKDIDSLILSHVSDEAFIFVPSDVTTDAQFSTFVSEVFPPYGQSAGVNAVIEARYPPVMSGSSNYTTEFDRTKALLADSSFQCNVRYLSDAYNGINYNLQYSVTPGFHATDLLPTFYDLNVDLTALGDNAPFPLIPGFGSFAQTYQSYLVSHARSGDPNTYAKLLNIPPAINWPKAGSSSADELTNVLNAGDLGFSVISDSETTKSVCGFWREVAAAVTNLGGYAPPGSVVTSTIVPVAGDSSANY</sequence>
<dbReference type="InterPro" id="IPR050309">
    <property type="entry name" value="Type-B_Carboxylest/Lipase"/>
</dbReference>
<reference evidence="3 4" key="1">
    <citation type="journal article" date="2020" name="Genomics">
        <title>Complete, high-quality genomes from long-read metagenomic sequencing of two wolf lichen thalli reveals enigmatic genome architecture.</title>
        <authorList>
            <person name="McKenzie S.K."/>
            <person name="Walston R.F."/>
            <person name="Allen J.L."/>
        </authorList>
    </citation>
    <scope>NUCLEOTIDE SEQUENCE [LARGE SCALE GENOMIC DNA]</scope>
    <source>
        <strain evidence="3">WasteWater1</strain>
    </source>
</reference>
<dbReference type="AlphaFoldDB" id="A0A8H6F7Z4"/>
<dbReference type="Pfam" id="PF00135">
    <property type="entry name" value="COesterase"/>
    <property type="match status" value="1"/>
</dbReference>
<dbReference type="PROSITE" id="PS00941">
    <property type="entry name" value="CARBOXYLESTERASE_B_2"/>
    <property type="match status" value="1"/>
</dbReference>